<feature type="region of interest" description="Disordered" evidence="1">
    <location>
        <begin position="877"/>
        <end position="939"/>
    </location>
</feature>
<dbReference type="AlphaFoldDB" id="A0A8T2J7F8"/>
<dbReference type="Proteomes" id="UP000812440">
    <property type="component" value="Chromosome 3"/>
</dbReference>
<dbReference type="PANTHER" id="PTHR14633">
    <property type="entry name" value="LITTLE ELONGATION COMPLEX SUBUNIT 2"/>
    <property type="match status" value="1"/>
</dbReference>
<feature type="region of interest" description="Disordered" evidence="1">
    <location>
        <begin position="49"/>
        <end position="71"/>
    </location>
</feature>
<evidence type="ECO:0000259" key="2">
    <source>
        <dbReference type="Pfam" id="PF10505"/>
    </source>
</evidence>
<comment type="caution">
    <text evidence="3">The sequence shown here is derived from an EMBL/GenBank/DDBJ whole genome shotgun (WGS) entry which is preliminary data.</text>
</comment>
<dbReference type="OrthoDB" id="6288737at2759"/>
<protein>
    <recommendedName>
        <fullName evidence="2">Little elongation complex subunit 2 C-terminal domain-containing protein</fullName>
    </recommendedName>
</protein>
<dbReference type="GO" id="GO:0042795">
    <property type="term" value="P:snRNA transcription by RNA polymerase II"/>
    <property type="evidence" value="ECO:0007669"/>
    <property type="project" value="TreeGrafter"/>
</dbReference>
<feature type="compositionally biased region" description="Polar residues" evidence="1">
    <location>
        <begin position="878"/>
        <end position="897"/>
    </location>
</feature>
<feature type="compositionally biased region" description="Basic residues" evidence="1">
    <location>
        <begin position="898"/>
        <end position="921"/>
    </location>
</feature>
<reference evidence="3" key="1">
    <citation type="thesis" date="2020" institute="ProQuest LLC" country="789 East Eisenhower Parkway, Ann Arbor, MI, USA">
        <title>Comparative Genomics and Chromosome Evolution.</title>
        <authorList>
            <person name="Mudd A.B."/>
        </authorList>
    </citation>
    <scope>NUCLEOTIDE SEQUENCE</scope>
    <source>
        <strain evidence="3">Female2</strain>
        <tissue evidence="3">Blood</tissue>
    </source>
</reference>
<dbReference type="PANTHER" id="PTHR14633:SF3">
    <property type="entry name" value="LITTLE ELONGATION COMPLEX SUBUNIT 2"/>
    <property type="match status" value="1"/>
</dbReference>
<organism evidence="3 4">
    <name type="scientific">Hymenochirus boettgeri</name>
    <name type="common">Congo dwarf clawed frog</name>
    <dbReference type="NCBI Taxonomy" id="247094"/>
    <lineage>
        <taxon>Eukaryota</taxon>
        <taxon>Metazoa</taxon>
        <taxon>Chordata</taxon>
        <taxon>Craniata</taxon>
        <taxon>Vertebrata</taxon>
        <taxon>Euteleostomi</taxon>
        <taxon>Amphibia</taxon>
        <taxon>Batrachia</taxon>
        <taxon>Anura</taxon>
        <taxon>Pipoidea</taxon>
        <taxon>Pipidae</taxon>
        <taxon>Pipinae</taxon>
        <taxon>Hymenochirus</taxon>
    </lineage>
</organism>
<name>A0A8T2J7F8_9PIPI</name>
<evidence type="ECO:0000313" key="3">
    <source>
        <dbReference type="EMBL" id="KAG8440292.1"/>
    </source>
</evidence>
<feature type="domain" description="Little elongation complex subunit 2 C-terminal" evidence="2">
    <location>
        <begin position="662"/>
        <end position="861"/>
    </location>
</feature>
<keyword evidence="4" id="KW-1185">Reference proteome</keyword>
<gene>
    <name evidence="3" type="ORF">GDO86_006161</name>
</gene>
<dbReference type="EMBL" id="JAACNH010000006">
    <property type="protein sequence ID" value="KAG8440292.1"/>
    <property type="molecule type" value="Genomic_DNA"/>
</dbReference>
<accession>A0A8T2J7F8</accession>
<dbReference type="GO" id="GO:0008023">
    <property type="term" value="C:transcription elongation factor complex"/>
    <property type="evidence" value="ECO:0007669"/>
    <property type="project" value="InterPro"/>
</dbReference>
<dbReference type="InterPro" id="IPR019535">
    <property type="entry name" value="ICE2_C"/>
</dbReference>
<dbReference type="Pfam" id="PF10505">
    <property type="entry name" value="NARG2_C"/>
    <property type="match status" value="1"/>
</dbReference>
<feature type="compositionally biased region" description="Basic and acidic residues" evidence="1">
    <location>
        <begin position="930"/>
        <end position="939"/>
    </location>
</feature>
<dbReference type="GO" id="GO:0042796">
    <property type="term" value="P:snRNA transcription by RNA polymerase III"/>
    <property type="evidence" value="ECO:0007669"/>
    <property type="project" value="TreeGrafter"/>
</dbReference>
<sequence length="939" mass="106777">MEGAGELKWDIEPYNGRSSFFTPENYEKYSFKPSLVELWHLSQKQAAPVGVSNTEQKKTSSKTSNTKNPKEVLAAEDDLPMLEPQMAYPCFSSLTETEQKTYVKLMIKFLNFKPHLNQKKEYEHYQFLKVKTSKENAEFLKFLHNSARRFSEEYKWLSPDANLYTRKLLKACQVYVKKYPELYMVHKITSILGGKFIPNLTLNLEKCLLKMGSAKLGKLTFPTAETDLSAKINMANTTAEKAAILHTSVISDANAAKLASKYSPQVVLTSHTLYTLLNNHGPDYKEQWEIPLRVETISSGNTLKKIVFLDSPLPKKELTVKEKSEMYHEVPLDLYLSKKPDIFLKCVELDKDGDLFPKGTEDYSGRQETTYNMDVDFEHDLTELETFGSTEQIVKDSRHFESQELPNSLPVKSTLLEKLEIEKQVICSTNPKRTIDKTSEQSTASADELSLSDSVEMSSLEIFECDESLDFKKHHDERSSSDATIKNKMEIKHVSKILPSGPFDCTGNHSCGMDENQSDSEDDRLVIDFECAMKHKNKVGASPRDFSCITSPPDICTKESEYLPRKPAKTVSKMFDPVGQILKMQKKLLKPDRNKMQKQTPVSPENGPKPPEPTLINPPVFVTLESNQSNSVNRISHLRKSILPINLLASLEEENEYVPLPVGNCTYKLFSLDSMLLLIRSSIHKVCSKRTYKFGRKRVPAYILTKINYQSHYGVELLTENECCQLWTERLLHSSCLLYVGHIDALTSKFFLLEEITEERLKNDSSNFKPASSLNILHHILKWVTDLQDGSYLLSHVSGDSTVCLYNSISNSCRGSYNLHDAHARLPKTPTTLSVPWVPVNPNLLLPYHIHHGRPPCTFPPAPSEKSEKMQVVKDNEAQANNETPTMPATNDKNTVHNTKKNKGKRPNRLKRWKAKQRARKAQAAVQLHTQEHKTDHVP</sequence>
<feature type="region of interest" description="Disordered" evidence="1">
    <location>
        <begin position="588"/>
        <end position="613"/>
    </location>
</feature>
<proteinExistence type="predicted"/>
<evidence type="ECO:0000256" key="1">
    <source>
        <dbReference type="SAM" id="MobiDB-lite"/>
    </source>
</evidence>
<dbReference type="GO" id="GO:0045945">
    <property type="term" value="P:positive regulation of transcription by RNA polymerase III"/>
    <property type="evidence" value="ECO:0007669"/>
    <property type="project" value="TreeGrafter"/>
</dbReference>
<evidence type="ECO:0000313" key="4">
    <source>
        <dbReference type="Proteomes" id="UP000812440"/>
    </source>
</evidence>